<dbReference type="EMBL" id="CVRI01000043">
    <property type="protein sequence ID" value="CRK96367.1"/>
    <property type="molecule type" value="Genomic_DNA"/>
</dbReference>
<proteinExistence type="predicted"/>
<protein>
    <submittedName>
        <fullName evidence="1">CLUMA_CG009784, isoform A</fullName>
    </submittedName>
</protein>
<dbReference type="AlphaFoldDB" id="A0A1J1I7S8"/>
<evidence type="ECO:0000313" key="1">
    <source>
        <dbReference type="EMBL" id="CRK96367.1"/>
    </source>
</evidence>
<keyword evidence="2" id="KW-1185">Reference proteome</keyword>
<name>A0A1J1I7S8_9DIPT</name>
<gene>
    <name evidence="1" type="ORF">CLUMA_CG009784</name>
</gene>
<sequence length="102" mass="11864">MSTVSLHAVGTIKRLELELIFSSVTRTVLNKTCYQLLDFLTTSFHCYHNSLLIQAETQQVRISKCYYGYHVDFHKPLNSPASEEKTTQKMRMNMKLFDQSVQ</sequence>
<organism evidence="1 2">
    <name type="scientific">Clunio marinus</name>
    <dbReference type="NCBI Taxonomy" id="568069"/>
    <lineage>
        <taxon>Eukaryota</taxon>
        <taxon>Metazoa</taxon>
        <taxon>Ecdysozoa</taxon>
        <taxon>Arthropoda</taxon>
        <taxon>Hexapoda</taxon>
        <taxon>Insecta</taxon>
        <taxon>Pterygota</taxon>
        <taxon>Neoptera</taxon>
        <taxon>Endopterygota</taxon>
        <taxon>Diptera</taxon>
        <taxon>Nematocera</taxon>
        <taxon>Chironomoidea</taxon>
        <taxon>Chironomidae</taxon>
        <taxon>Clunio</taxon>
    </lineage>
</organism>
<evidence type="ECO:0000313" key="2">
    <source>
        <dbReference type="Proteomes" id="UP000183832"/>
    </source>
</evidence>
<dbReference type="Proteomes" id="UP000183832">
    <property type="component" value="Unassembled WGS sequence"/>
</dbReference>
<accession>A0A1J1I7S8</accession>
<reference evidence="1 2" key="1">
    <citation type="submission" date="2015-04" db="EMBL/GenBank/DDBJ databases">
        <authorList>
            <person name="Syromyatnikov M.Y."/>
            <person name="Popov V.N."/>
        </authorList>
    </citation>
    <scope>NUCLEOTIDE SEQUENCE [LARGE SCALE GENOMIC DNA]</scope>
</reference>